<dbReference type="GO" id="GO:0016054">
    <property type="term" value="P:organic acid catabolic process"/>
    <property type="evidence" value="ECO:0007669"/>
    <property type="project" value="UniProtKB-ARBA"/>
</dbReference>
<dbReference type="Gene3D" id="3.40.50.720">
    <property type="entry name" value="NAD(P)-binding Rossmann-like Domain"/>
    <property type="match status" value="1"/>
</dbReference>
<gene>
    <name evidence="6" type="ORF">SAMN05444002_2866</name>
</gene>
<dbReference type="Gene3D" id="1.10.1040.10">
    <property type="entry name" value="N-(1-d-carboxylethyl)-l-norvaline Dehydrogenase, domain 2"/>
    <property type="match status" value="1"/>
</dbReference>
<evidence type="ECO:0000313" key="6">
    <source>
        <dbReference type="EMBL" id="SIO12075.1"/>
    </source>
</evidence>
<feature type="domain" description="3-hydroxyisobutyrate dehydrogenase-like NAD-binding" evidence="5">
    <location>
        <begin position="169"/>
        <end position="289"/>
    </location>
</feature>
<dbReference type="Pfam" id="PF14833">
    <property type="entry name" value="NAD_binding_11"/>
    <property type="match status" value="1"/>
</dbReference>
<dbReference type="PIRSF" id="PIRSF000103">
    <property type="entry name" value="HIBADH"/>
    <property type="match status" value="1"/>
</dbReference>
<evidence type="ECO:0000259" key="5">
    <source>
        <dbReference type="Pfam" id="PF14833"/>
    </source>
</evidence>
<dbReference type="InterPro" id="IPR036291">
    <property type="entry name" value="NAD(P)-bd_dom_sf"/>
</dbReference>
<dbReference type="Pfam" id="PF03446">
    <property type="entry name" value="NAD_binding_2"/>
    <property type="match status" value="1"/>
</dbReference>
<dbReference type="InterPro" id="IPR008927">
    <property type="entry name" value="6-PGluconate_DH-like_C_sf"/>
</dbReference>
<protein>
    <submittedName>
        <fullName evidence="6">3-hydroxyisobutyrate dehydrogenase</fullName>
    </submittedName>
</protein>
<dbReference type="Proteomes" id="UP000184932">
    <property type="component" value="Unassembled WGS sequence"/>
</dbReference>
<dbReference type="SUPFAM" id="SSF48179">
    <property type="entry name" value="6-phosphogluconate dehydrogenase C-terminal domain-like"/>
    <property type="match status" value="1"/>
</dbReference>
<evidence type="ECO:0000256" key="2">
    <source>
        <dbReference type="ARBA" id="ARBA00023027"/>
    </source>
</evidence>
<dbReference type="InterPro" id="IPR015815">
    <property type="entry name" value="HIBADH-related"/>
</dbReference>
<evidence type="ECO:0000259" key="4">
    <source>
        <dbReference type="Pfam" id="PF03446"/>
    </source>
</evidence>
<dbReference type="SUPFAM" id="SSF51735">
    <property type="entry name" value="NAD(P)-binding Rossmann-fold domains"/>
    <property type="match status" value="1"/>
</dbReference>
<keyword evidence="1" id="KW-0560">Oxidoreductase</keyword>
<keyword evidence="2" id="KW-0520">NAD</keyword>
<dbReference type="InterPro" id="IPR029154">
    <property type="entry name" value="HIBADH-like_NADP-bd"/>
</dbReference>
<dbReference type="InterPro" id="IPR013328">
    <property type="entry name" value="6PGD_dom2"/>
</dbReference>
<dbReference type="EMBL" id="FSRL01000001">
    <property type="protein sequence ID" value="SIO12075.1"/>
    <property type="molecule type" value="Genomic_DNA"/>
</dbReference>
<dbReference type="InterPro" id="IPR002204">
    <property type="entry name" value="3-OH-isobutyrate_DH-rel_CS"/>
</dbReference>
<feature type="domain" description="6-phosphogluconate dehydrogenase NADP-binding" evidence="4">
    <location>
        <begin position="9"/>
        <end position="162"/>
    </location>
</feature>
<evidence type="ECO:0000256" key="3">
    <source>
        <dbReference type="PIRSR" id="PIRSR000103-1"/>
    </source>
</evidence>
<reference evidence="7" key="1">
    <citation type="submission" date="2016-11" db="EMBL/GenBank/DDBJ databases">
        <authorList>
            <person name="Varghese N."/>
            <person name="Submissions S."/>
        </authorList>
    </citation>
    <scope>NUCLEOTIDE SEQUENCE [LARGE SCALE GENOMIC DNA]</scope>
    <source>
        <strain evidence="7">DSM 29440</strain>
    </source>
</reference>
<dbReference type="GO" id="GO:0051287">
    <property type="term" value="F:NAD binding"/>
    <property type="evidence" value="ECO:0007669"/>
    <property type="project" value="InterPro"/>
</dbReference>
<accession>A0A1N6GXI1</accession>
<dbReference type="OrthoDB" id="9812907at2"/>
<dbReference type="AlphaFoldDB" id="A0A1N6GXI1"/>
<dbReference type="GO" id="GO:0016491">
    <property type="term" value="F:oxidoreductase activity"/>
    <property type="evidence" value="ECO:0007669"/>
    <property type="project" value="UniProtKB-KW"/>
</dbReference>
<feature type="active site" evidence="3">
    <location>
        <position position="175"/>
    </location>
</feature>
<dbReference type="RefSeq" id="WP_074256834.1">
    <property type="nucleotide sequence ID" value="NZ_FSRL01000001.1"/>
</dbReference>
<evidence type="ECO:0000256" key="1">
    <source>
        <dbReference type="ARBA" id="ARBA00023002"/>
    </source>
</evidence>
<dbReference type="PANTHER" id="PTHR43060">
    <property type="entry name" value="3-HYDROXYISOBUTYRATE DEHYDROGENASE-LIKE 1, MITOCHONDRIAL-RELATED"/>
    <property type="match status" value="1"/>
</dbReference>
<organism evidence="6 7">
    <name type="scientific">Vannielia litorea</name>
    <dbReference type="NCBI Taxonomy" id="1217970"/>
    <lineage>
        <taxon>Bacteria</taxon>
        <taxon>Pseudomonadati</taxon>
        <taxon>Pseudomonadota</taxon>
        <taxon>Alphaproteobacteria</taxon>
        <taxon>Rhodobacterales</taxon>
        <taxon>Paracoccaceae</taxon>
        <taxon>Vannielia</taxon>
    </lineage>
</organism>
<proteinExistence type="predicted"/>
<dbReference type="PROSITE" id="PS00895">
    <property type="entry name" value="3_HYDROXYISOBUT_DH"/>
    <property type="match status" value="1"/>
</dbReference>
<keyword evidence="7" id="KW-1185">Reference proteome</keyword>
<name>A0A1N6GXI1_9RHOB</name>
<sequence>MTEANTGTAIIGLGVMGRGMAKNILAAGIPLTGFDMAQPALDALKAMGGTPAASAAEAASGASLLLLMVVNAAQARAALFEQGAAAALSPGATVMLSSTVAPSAARALGDELAEMGHHLLDAPVSGGQVGAEAGTLTIMASGSAQAFARAEKVLEATAGTVHRLGDAPGMGATYKVVHQLAAGVHIAAAAELMSFGAKAGCDPRKLHEIVMASAGASWMLGNRGPRMMEADPEVTSTVEIFIKDLGLVEETAKEAEAPVPLAALSLQLFSAARALGHGKADDALVIRAYEALTGKPVHES</sequence>
<dbReference type="GO" id="GO:0050661">
    <property type="term" value="F:NADP binding"/>
    <property type="evidence" value="ECO:0007669"/>
    <property type="project" value="InterPro"/>
</dbReference>
<evidence type="ECO:0000313" key="7">
    <source>
        <dbReference type="Proteomes" id="UP000184932"/>
    </source>
</evidence>
<dbReference type="STRING" id="1217970.SAMN05444002_2866"/>
<dbReference type="InterPro" id="IPR006115">
    <property type="entry name" value="6PGDH_NADP-bd"/>
</dbReference>